<dbReference type="InterPro" id="IPR007497">
    <property type="entry name" value="SIMPL/DUF541"/>
</dbReference>
<evidence type="ECO:0000313" key="3">
    <source>
        <dbReference type="Proteomes" id="UP000008811"/>
    </source>
</evidence>
<dbReference type="Pfam" id="PF04402">
    <property type="entry name" value="SIMPL"/>
    <property type="match status" value="1"/>
</dbReference>
<reference evidence="2" key="1">
    <citation type="submission" date="2008-06" db="EMBL/GenBank/DDBJ databases">
        <title>Complete sequence of Chlorobaculum parvum NCIB 8327.</title>
        <authorList>
            <consortium name="US DOE Joint Genome Institute"/>
            <person name="Lucas S."/>
            <person name="Copeland A."/>
            <person name="Lapidus A."/>
            <person name="Glavina del Rio T."/>
            <person name="Dalin E."/>
            <person name="Tice H."/>
            <person name="Bruce D."/>
            <person name="Goodwin L."/>
            <person name="Pitluck S."/>
            <person name="Schmutz J."/>
            <person name="Larimer F."/>
            <person name="Land M."/>
            <person name="Hauser L."/>
            <person name="Kyrpides N."/>
            <person name="Mikhailova N."/>
            <person name="Zhao F."/>
            <person name="Li T."/>
            <person name="Liu Z."/>
            <person name="Overmann J."/>
            <person name="Bryant D.A."/>
            <person name="Richardson P."/>
        </authorList>
    </citation>
    <scope>NUCLEOTIDE SEQUENCE [LARGE SCALE GENOMIC DNA]</scope>
    <source>
        <strain evidence="2">NCIB 8327</strain>
    </source>
</reference>
<evidence type="ECO:0000313" key="2">
    <source>
        <dbReference type="EMBL" id="ACF10764.1"/>
    </source>
</evidence>
<dbReference type="InterPro" id="IPR052022">
    <property type="entry name" value="26kDa_periplasmic_antigen"/>
</dbReference>
<dbReference type="EMBL" id="CP001099">
    <property type="protein sequence ID" value="ACF10764.1"/>
    <property type="molecule type" value="Genomic_DNA"/>
</dbReference>
<keyword evidence="3" id="KW-1185">Reference proteome</keyword>
<evidence type="ECO:0008006" key="4">
    <source>
        <dbReference type="Google" id="ProtNLM"/>
    </source>
</evidence>
<dbReference type="AlphaFoldDB" id="B3QKX6"/>
<dbReference type="KEGG" id="cpc:Cpar_0340"/>
<organism evidence="2 3">
    <name type="scientific">Chlorobaculum parvum (strain DSM 263 / NCIMB 8327)</name>
    <name type="common">Chlorobium vibrioforme subsp. thiosulfatophilum</name>
    <dbReference type="NCBI Taxonomy" id="517417"/>
    <lineage>
        <taxon>Bacteria</taxon>
        <taxon>Pseudomonadati</taxon>
        <taxon>Chlorobiota</taxon>
        <taxon>Chlorobiia</taxon>
        <taxon>Chlorobiales</taxon>
        <taxon>Chlorobiaceae</taxon>
        <taxon>Chlorobaculum</taxon>
    </lineage>
</organism>
<dbReference type="Proteomes" id="UP000008811">
    <property type="component" value="Chromosome"/>
</dbReference>
<dbReference type="PANTHER" id="PTHR34387">
    <property type="entry name" value="SLR1258 PROTEIN"/>
    <property type="match status" value="1"/>
</dbReference>
<feature type="signal peptide" evidence="1">
    <location>
        <begin position="1"/>
        <end position="29"/>
    </location>
</feature>
<dbReference type="Gene3D" id="3.30.70.2970">
    <property type="entry name" value="Protein of unknown function (DUF541), domain 2"/>
    <property type="match status" value="1"/>
</dbReference>
<sequence>MMLRSDSMKSAIAFLMLLCFGVWPASLHAEVPAISVTASSTVRYEPDTAEFTTSVSATEKDASKAAARVAELWKSLQQSLRSAGIPAPDASSIAYSVNPQWEYNRTTGSRSLKGYTAQHTVRVTVRDLRKLGGAIDAVAGAGASTIQGLRYSSSRYDQFRTEALAEAVRNARHDAEVMAKAAGGRIGTVLDLAYTAQRPVIPVMRTMMAASPQAEESTELQPGEQEVTVSVSSRWQFLSVKGK</sequence>
<accession>B3QKX6</accession>
<dbReference type="STRING" id="517417.Cpar_0340"/>
<dbReference type="GO" id="GO:0006974">
    <property type="term" value="P:DNA damage response"/>
    <property type="evidence" value="ECO:0007669"/>
    <property type="project" value="TreeGrafter"/>
</dbReference>
<gene>
    <name evidence="2" type="ordered locus">Cpar_0340</name>
</gene>
<feature type="chain" id="PRO_5002795476" description="DUF541 domain-containing protein" evidence="1">
    <location>
        <begin position="30"/>
        <end position="243"/>
    </location>
</feature>
<protein>
    <recommendedName>
        <fullName evidence="4">DUF541 domain-containing protein</fullName>
    </recommendedName>
</protein>
<dbReference type="eggNOG" id="COG2968">
    <property type="taxonomic scope" value="Bacteria"/>
</dbReference>
<proteinExistence type="predicted"/>
<dbReference type="PANTHER" id="PTHR34387:SF1">
    <property type="entry name" value="PERIPLASMIC IMMUNOGENIC PROTEIN"/>
    <property type="match status" value="1"/>
</dbReference>
<dbReference type="RefSeq" id="WP_012501597.1">
    <property type="nucleotide sequence ID" value="NC_011027.1"/>
</dbReference>
<evidence type="ECO:0000256" key="1">
    <source>
        <dbReference type="SAM" id="SignalP"/>
    </source>
</evidence>
<keyword evidence="1" id="KW-0732">Signal</keyword>
<dbReference type="Gene3D" id="3.30.110.170">
    <property type="entry name" value="Protein of unknown function (DUF541), domain 1"/>
    <property type="match status" value="1"/>
</dbReference>
<name>B3QKX6_CHLP8</name>
<dbReference type="HOGENOM" id="CLU_080344_1_0_10"/>